<evidence type="ECO:0000256" key="1">
    <source>
        <dbReference type="ARBA" id="ARBA00004141"/>
    </source>
</evidence>
<dbReference type="PANTHER" id="PTHR36838:SF1">
    <property type="entry name" value="SLR1864 PROTEIN"/>
    <property type="match status" value="1"/>
</dbReference>
<feature type="transmembrane region" description="Helical" evidence="7">
    <location>
        <begin position="37"/>
        <end position="60"/>
    </location>
</feature>
<dbReference type="Proteomes" id="UP000192790">
    <property type="component" value="Unassembled WGS sequence"/>
</dbReference>
<dbReference type="EMBL" id="FWXW01000005">
    <property type="protein sequence ID" value="SMC72030.1"/>
    <property type="molecule type" value="Genomic_DNA"/>
</dbReference>
<evidence type="ECO:0000313" key="8">
    <source>
        <dbReference type="EMBL" id="SMC72030.1"/>
    </source>
</evidence>
<evidence type="ECO:0000256" key="5">
    <source>
        <dbReference type="ARBA" id="ARBA00022989"/>
    </source>
</evidence>
<feature type="transmembrane region" description="Helical" evidence="7">
    <location>
        <begin position="66"/>
        <end position="89"/>
    </location>
</feature>
<feature type="transmembrane region" description="Helical" evidence="7">
    <location>
        <begin position="255"/>
        <end position="275"/>
    </location>
</feature>
<feature type="transmembrane region" description="Helical" evidence="7">
    <location>
        <begin position="126"/>
        <end position="146"/>
    </location>
</feature>
<evidence type="ECO:0000256" key="4">
    <source>
        <dbReference type="ARBA" id="ARBA00022692"/>
    </source>
</evidence>
<organism evidence="8 9">
    <name type="scientific">Papillibacter cinnamivorans DSM 12816</name>
    <dbReference type="NCBI Taxonomy" id="1122930"/>
    <lineage>
        <taxon>Bacteria</taxon>
        <taxon>Bacillati</taxon>
        <taxon>Bacillota</taxon>
        <taxon>Clostridia</taxon>
        <taxon>Eubacteriales</taxon>
        <taxon>Oscillospiraceae</taxon>
        <taxon>Papillibacter</taxon>
    </lineage>
</organism>
<name>A0A1W2BH23_9FIRM</name>
<protein>
    <recommendedName>
        <fullName evidence="10">Membrane transport protein</fullName>
    </recommendedName>
</protein>
<dbReference type="Pfam" id="PF03547">
    <property type="entry name" value="Mem_trans"/>
    <property type="match status" value="2"/>
</dbReference>
<accession>A0A1W2BH23</accession>
<dbReference type="AlphaFoldDB" id="A0A1W2BH23"/>
<keyword evidence="9" id="KW-1185">Reference proteome</keyword>
<dbReference type="PANTHER" id="PTHR36838">
    <property type="entry name" value="AUXIN EFFLUX CARRIER FAMILY PROTEIN"/>
    <property type="match status" value="1"/>
</dbReference>
<evidence type="ECO:0000256" key="6">
    <source>
        <dbReference type="ARBA" id="ARBA00023136"/>
    </source>
</evidence>
<feature type="transmembrane region" description="Helical" evidence="7">
    <location>
        <begin position="158"/>
        <end position="176"/>
    </location>
</feature>
<comment type="subcellular location">
    <subcellularLocation>
        <location evidence="1">Membrane</location>
        <topology evidence="1">Multi-pass membrane protein</topology>
    </subcellularLocation>
</comment>
<proteinExistence type="predicted"/>
<evidence type="ECO:0000256" key="2">
    <source>
        <dbReference type="ARBA" id="ARBA00022448"/>
    </source>
</evidence>
<evidence type="ECO:0000256" key="7">
    <source>
        <dbReference type="SAM" id="Phobius"/>
    </source>
</evidence>
<feature type="transmembrane region" description="Helical" evidence="7">
    <location>
        <begin position="219"/>
        <end position="243"/>
    </location>
</feature>
<keyword evidence="2" id="KW-0813">Transport</keyword>
<dbReference type="GO" id="GO:0016020">
    <property type="term" value="C:membrane"/>
    <property type="evidence" value="ECO:0007669"/>
    <property type="project" value="UniProtKB-SubCell"/>
</dbReference>
<dbReference type="InterPro" id="IPR004776">
    <property type="entry name" value="Mem_transp_PIN-like"/>
</dbReference>
<keyword evidence="4 7" id="KW-0812">Transmembrane</keyword>
<feature type="transmembrane region" description="Helical" evidence="7">
    <location>
        <begin position="6"/>
        <end position="25"/>
    </location>
</feature>
<keyword evidence="6 7" id="KW-0472">Membrane</keyword>
<feature type="transmembrane region" description="Helical" evidence="7">
    <location>
        <begin position="188"/>
        <end position="207"/>
    </location>
</feature>
<sequence>MQTILTVAQQVLIIFLLIGVGITVRKTNLVTAEASRIFSNLLITVIMPAMLIDACIRPFRREDLQALGFAFLLALVFHILNIILATVLIRKREDPDYRVERMGAIYSNCGFMTFPILQATLGDIGVFYGIAYVAVSGIFSWTHGWHNLTGEKLNVRKVFLNPGMLAVLIGLPIYFLQIPLPGVVTETISMMGDVNTPLAMIITGIFLAEVDLKSLFTDFAVLLAAAVRLLIAPGAMLLILFLTRASGLFPAAGDVIFAHIVPAACPSAAFTILLVSRLRLNSGRSAGIIAVSTLFSVITVPLFAYLASLL</sequence>
<evidence type="ECO:0008006" key="10">
    <source>
        <dbReference type="Google" id="ProtNLM"/>
    </source>
</evidence>
<dbReference type="GO" id="GO:0055085">
    <property type="term" value="P:transmembrane transport"/>
    <property type="evidence" value="ECO:0007669"/>
    <property type="project" value="InterPro"/>
</dbReference>
<feature type="transmembrane region" description="Helical" evidence="7">
    <location>
        <begin position="101"/>
        <end position="120"/>
    </location>
</feature>
<feature type="transmembrane region" description="Helical" evidence="7">
    <location>
        <begin position="287"/>
        <end position="307"/>
    </location>
</feature>
<keyword evidence="5 7" id="KW-1133">Transmembrane helix</keyword>
<evidence type="ECO:0000256" key="3">
    <source>
        <dbReference type="ARBA" id="ARBA00022475"/>
    </source>
</evidence>
<evidence type="ECO:0000313" key="9">
    <source>
        <dbReference type="Proteomes" id="UP000192790"/>
    </source>
</evidence>
<reference evidence="8 9" key="1">
    <citation type="submission" date="2017-04" db="EMBL/GenBank/DDBJ databases">
        <authorList>
            <person name="Afonso C.L."/>
            <person name="Miller P.J."/>
            <person name="Scott M.A."/>
            <person name="Spackman E."/>
            <person name="Goraichik I."/>
            <person name="Dimitrov K.M."/>
            <person name="Suarez D.L."/>
            <person name="Swayne D.E."/>
        </authorList>
    </citation>
    <scope>NUCLEOTIDE SEQUENCE [LARGE SCALE GENOMIC DNA]</scope>
    <source>
        <strain evidence="8 9">DSM 12816</strain>
    </source>
</reference>
<dbReference type="STRING" id="1122930.SAMN02745168_2183"/>
<dbReference type="OrthoDB" id="9798064at2"/>
<dbReference type="RefSeq" id="WP_084234852.1">
    <property type="nucleotide sequence ID" value="NZ_FWXW01000005.1"/>
</dbReference>
<keyword evidence="3" id="KW-1003">Cell membrane</keyword>
<gene>
    <name evidence="8" type="ORF">SAMN02745168_2183</name>
</gene>